<protein>
    <submittedName>
        <fullName evidence="3">CBS domain-containing protein</fullName>
    </submittedName>
</protein>
<accession>A0A1M4Y2X9</accession>
<evidence type="ECO:0000313" key="3">
    <source>
        <dbReference type="EMBL" id="SHE99832.1"/>
    </source>
</evidence>
<name>A0A1M4Y2X9_9FIRM</name>
<dbReference type="CDD" id="cd09834">
    <property type="entry name" value="CBS_pair_bac"/>
    <property type="match status" value="1"/>
</dbReference>
<dbReference type="Proteomes" id="UP000184251">
    <property type="component" value="Unassembled WGS sequence"/>
</dbReference>
<keyword evidence="4" id="KW-1185">Reference proteome</keyword>
<dbReference type="EMBL" id="FQTU01000011">
    <property type="protein sequence ID" value="SHE99832.1"/>
    <property type="molecule type" value="Genomic_DNA"/>
</dbReference>
<dbReference type="OrthoDB" id="384703at2"/>
<dbReference type="AlphaFoldDB" id="A0A1M4Y2X9"/>
<evidence type="ECO:0000256" key="1">
    <source>
        <dbReference type="PROSITE-ProRule" id="PRU00703"/>
    </source>
</evidence>
<dbReference type="Pfam" id="PF00571">
    <property type="entry name" value="CBS"/>
    <property type="match status" value="2"/>
</dbReference>
<sequence length="153" mass="17346">MVYNDTETTDKGVKHLDSILFLLVPKKDVVFLPLKCSVKFALEIMENNGYSAIPIINEKGKYSGTLTEGDLLWEIKNNPDMNFDNCSRFTLRDVKRQRKVESAGINESLEVIIELSKSQNFVPITDDDGVFIGIITRQEVIDYLLKTDKLISA</sequence>
<dbReference type="InterPro" id="IPR000644">
    <property type="entry name" value="CBS_dom"/>
</dbReference>
<dbReference type="PROSITE" id="PS51371">
    <property type="entry name" value="CBS"/>
    <property type="match status" value="1"/>
</dbReference>
<evidence type="ECO:0000313" key="4">
    <source>
        <dbReference type="Proteomes" id="UP000184251"/>
    </source>
</evidence>
<reference evidence="3 4" key="1">
    <citation type="submission" date="2016-11" db="EMBL/GenBank/DDBJ databases">
        <authorList>
            <person name="Jaros S."/>
            <person name="Januszkiewicz K."/>
            <person name="Wedrychowicz H."/>
        </authorList>
    </citation>
    <scope>NUCLEOTIDE SEQUENCE [LARGE SCALE GENOMIC DNA]</scope>
    <source>
        <strain evidence="3 4">DSM 14828</strain>
    </source>
</reference>
<dbReference type="STRING" id="1120975.SAMN02746064_01668"/>
<evidence type="ECO:0000259" key="2">
    <source>
        <dbReference type="PROSITE" id="PS51371"/>
    </source>
</evidence>
<gene>
    <name evidence="3" type="ORF">SAMN02746064_01668</name>
</gene>
<keyword evidence="1" id="KW-0129">CBS domain</keyword>
<feature type="domain" description="CBS" evidence="2">
    <location>
        <begin position="23"/>
        <end position="81"/>
    </location>
</feature>
<organism evidence="3 4">
    <name type="scientific">Alkalibacter saccharofermentans DSM 14828</name>
    <dbReference type="NCBI Taxonomy" id="1120975"/>
    <lineage>
        <taxon>Bacteria</taxon>
        <taxon>Bacillati</taxon>
        <taxon>Bacillota</taxon>
        <taxon>Clostridia</taxon>
        <taxon>Eubacteriales</taxon>
        <taxon>Eubacteriaceae</taxon>
        <taxon>Alkalibacter</taxon>
    </lineage>
</organism>
<dbReference type="Gene3D" id="3.10.580.10">
    <property type="entry name" value="CBS-domain"/>
    <property type="match status" value="1"/>
</dbReference>
<dbReference type="SMART" id="SM00116">
    <property type="entry name" value="CBS"/>
    <property type="match status" value="2"/>
</dbReference>
<dbReference type="SUPFAM" id="SSF54631">
    <property type="entry name" value="CBS-domain pair"/>
    <property type="match status" value="1"/>
</dbReference>
<dbReference type="InterPro" id="IPR046342">
    <property type="entry name" value="CBS_dom_sf"/>
</dbReference>
<proteinExistence type="predicted"/>